<feature type="transmembrane region" description="Helical" evidence="5">
    <location>
        <begin position="62"/>
        <end position="84"/>
    </location>
</feature>
<keyword evidence="4 5" id="KW-0472">Membrane</keyword>
<dbReference type="GO" id="GO:0016874">
    <property type="term" value="F:ligase activity"/>
    <property type="evidence" value="ECO:0007669"/>
    <property type="project" value="UniProtKB-KW"/>
</dbReference>
<gene>
    <name evidence="7" type="ORF">SAMN04487864_101383</name>
</gene>
<evidence type="ECO:0000256" key="4">
    <source>
        <dbReference type="ARBA" id="ARBA00023136"/>
    </source>
</evidence>
<organism evidence="7 8">
    <name type="scientific">Succiniclasticum ruminis</name>
    <dbReference type="NCBI Taxonomy" id="40841"/>
    <lineage>
        <taxon>Bacteria</taxon>
        <taxon>Bacillati</taxon>
        <taxon>Bacillota</taxon>
        <taxon>Negativicutes</taxon>
        <taxon>Acidaminococcales</taxon>
        <taxon>Acidaminococcaceae</taxon>
        <taxon>Succiniclasticum</taxon>
    </lineage>
</organism>
<evidence type="ECO:0000256" key="1">
    <source>
        <dbReference type="ARBA" id="ARBA00004141"/>
    </source>
</evidence>
<keyword evidence="3 5" id="KW-1133">Transmembrane helix</keyword>
<dbReference type="PANTHER" id="PTHR37422:SF13">
    <property type="entry name" value="LIPOPOLYSACCHARIDE BIOSYNTHESIS PROTEIN PA4999-RELATED"/>
    <property type="match status" value="1"/>
</dbReference>
<evidence type="ECO:0000313" key="7">
    <source>
        <dbReference type="EMBL" id="SDC00195.1"/>
    </source>
</evidence>
<name>A0A1G6I297_9FIRM</name>
<dbReference type="EMBL" id="FMYW01000001">
    <property type="protein sequence ID" value="SDC00195.1"/>
    <property type="molecule type" value="Genomic_DNA"/>
</dbReference>
<dbReference type="InterPro" id="IPR007016">
    <property type="entry name" value="O-antigen_ligase-rel_domated"/>
</dbReference>
<feature type="transmembrane region" description="Helical" evidence="5">
    <location>
        <begin position="115"/>
        <end position="137"/>
    </location>
</feature>
<keyword evidence="8" id="KW-1185">Reference proteome</keyword>
<evidence type="ECO:0000256" key="3">
    <source>
        <dbReference type="ARBA" id="ARBA00022989"/>
    </source>
</evidence>
<feature type="transmembrane region" description="Helical" evidence="5">
    <location>
        <begin position="149"/>
        <end position="171"/>
    </location>
</feature>
<feature type="transmembrane region" description="Helical" evidence="5">
    <location>
        <begin position="313"/>
        <end position="338"/>
    </location>
</feature>
<keyword evidence="2 5" id="KW-0812">Transmembrane</keyword>
<accession>A0A1G6I297</accession>
<dbReference type="Proteomes" id="UP000198943">
    <property type="component" value="Unassembled WGS sequence"/>
</dbReference>
<evidence type="ECO:0000256" key="2">
    <source>
        <dbReference type="ARBA" id="ARBA00022692"/>
    </source>
</evidence>
<dbReference type="OrthoDB" id="9806320at2"/>
<reference evidence="8" key="1">
    <citation type="submission" date="2016-10" db="EMBL/GenBank/DDBJ databases">
        <authorList>
            <person name="Varghese N."/>
            <person name="Submissions S."/>
        </authorList>
    </citation>
    <scope>NUCLEOTIDE SEQUENCE [LARGE SCALE GENOMIC DNA]</scope>
    <source>
        <strain evidence="8">DSM 11005</strain>
    </source>
</reference>
<dbReference type="AlphaFoldDB" id="A0A1G6I297"/>
<dbReference type="GO" id="GO:0016020">
    <property type="term" value="C:membrane"/>
    <property type="evidence" value="ECO:0007669"/>
    <property type="project" value="UniProtKB-SubCell"/>
</dbReference>
<evidence type="ECO:0000259" key="6">
    <source>
        <dbReference type="Pfam" id="PF04932"/>
    </source>
</evidence>
<protein>
    <submittedName>
        <fullName evidence="7">O-antigen ligase</fullName>
    </submittedName>
</protein>
<dbReference type="PANTHER" id="PTHR37422">
    <property type="entry name" value="TEICHURONIC ACID BIOSYNTHESIS PROTEIN TUAE"/>
    <property type="match status" value="1"/>
</dbReference>
<proteinExistence type="predicted"/>
<dbReference type="Pfam" id="PF04932">
    <property type="entry name" value="Wzy_C"/>
    <property type="match status" value="1"/>
</dbReference>
<evidence type="ECO:0000313" key="8">
    <source>
        <dbReference type="Proteomes" id="UP000198943"/>
    </source>
</evidence>
<evidence type="ECO:0000256" key="5">
    <source>
        <dbReference type="SAM" id="Phobius"/>
    </source>
</evidence>
<feature type="domain" description="O-antigen ligase-related" evidence="6">
    <location>
        <begin position="187"/>
        <end position="329"/>
    </location>
</feature>
<dbReference type="RefSeq" id="WP_093729129.1">
    <property type="nucleotide sequence ID" value="NZ_FMYW01000001.1"/>
</dbReference>
<comment type="subcellular location">
    <subcellularLocation>
        <location evidence="1">Membrane</location>
        <topology evidence="1">Multi-pass membrane protein</topology>
    </subcellularLocation>
</comment>
<feature type="transmembrane region" description="Helical" evidence="5">
    <location>
        <begin position="226"/>
        <end position="242"/>
    </location>
</feature>
<feature type="transmembrane region" description="Helical" evidence="5">
    <location>
        <begin position="90"/>
        <end position="108"/>
    </location>
</feature>
<feature type="transmembrane region" description="Helical" evidence="5">
    <location>
        <begin position="350"/>
        <end position="368"/>
    </location>
</feature>
<feature type="transmembrane region" description="Helical" evidence="5">
    <location>
        <begin position="374"/>
        <end position="392"/>
    </location>
</feature>
<sequence>MSNTIKERDIKLAAIFITLTVFVTRFDISAGVLMNGFLLLLSACLLCFSTKRIFPLTTEIKIYLKAFLVFFLSIIPSILFSGRIFDSFCFFFFMLCQYGGFILIILLIRKRTYLVWMLTAFFIFSGFDCLLSLFQLIAGQAWDNRGYGFGGKLLTLADIMCMLLPAALVFLMDSRFEMKLRKSAAFASIGVIVGLLSNKSRGAWLTELIVVPIAVFRYLKQNRKFLIAFALVILGMVGYMATNPQYVQRIRSITNTTTDHSNADRIWTWKSAQRMIMDHPVTGVGFGLFHEKYEKHYKYEQETQNLPHTHNNFIQVAVECGIIGTIGFLYFVCVCLYTSLRNYRKCINPYDLLIFTIFLAHICLFGQIDYTIWVSPGMQPIFLFLLAVLLRLKETDTKICKV</sequence>
<dbReference type="InterPro" id="IPR051533">
    <property type="entry name" value="WaaL-like"/>
</dbReference>
<keyword evidence="7" id="KW-0436">Ligase</keyword>
<feature type="transmembrane region" description="Helical" evidence="5">
    <location>
        <begin position="32"/>
        <end position="50"/>
    </location>
</feature>